<feature type="domain" description="Carrier" evidence="1">
    <location>
        <begin position="55"/>
        <end position="89"/>
    </location>
</feature>
<organism evidence="2 3">
    <name type="scientific">Alienimonas chondri</name>
    <dbReference type="NCBI Taxonomy" id="2681879"/>
    <lineage>
        <taxon>Bacteria</taxon>
        <taxon>Pseudomonadati</taxon>
        <taxon>Planctomycetota</taxon>
        <taxon>Planctomycetia</taxon>
        <taxon>Planctomycetales</taxon>
        <taxon>Planctomycetaceae</taxon>
        <taxon>Alienimonas</taxon>
    </lineage>
</organism>
<comment type="caution">
    <text evidence="2">The sequence shown here is derived from an EMBL/GenBank/DDBJ whole genome shotgun (WGS) entry which is preliminary data.</text>
</comment>
<protein>
    <recommendedName>
        <fullName evidence="1">Carrier domain-containing protein</fullName>
    </recommendedName>
</protein>
<keyword evidence="3" id="KW-1185">Reference proteome</keyword>
<gene>
    <name evidence="2" type="ORF">LzC2_30570</name>
</gene>
<dbReference type="Proteomes" id="UP000609651">
    <property type="component" value="Unassembled WGS sequence"/>
</dbReference>
<dbReference type="InterPro" id="IPR009081">
    <property type="entry name" value="PP-bd_ACP"/>
</dbReference>
<accession>A0ABX1VHJ3</accession>
<evidence type="ECO:0000259" key="1">
    <source>
        <dbReference type="PROSITE" id="PS50075"/>
    </source>
</evidence>
<evidence type="ECO:0000313" key="2">
    <source>
        <dbReference type="EMBL" id="NNJ26960.1"/>
    </source>
</evidence>
<proteinExistence type="predicted"/>
<dbReference type="EMBL" id="WTPX01000110">
    <property type="protein sequence ID" value="NNJ26960.1"/>
    <property type="molecule type" value="Genomic_DNA"/>
</dbReference>
<name>A0ABX1VHJ3_9PLAN</name>
<reference evidence="2 3" key="1">
    <citation type="journal article" date="2020" name="Syst. Appl. Microbiol.">
        <title>Alienimonas chondri sp. nov., a novel planctomycete isolated from the biofilm of the red alga Chondrus crispus.</title>
        <authorList>
            <person name="Vitorino I."/>
            <person name="Albuquerque L."/>
            <person name="Wiegand S."/>
            <person name="Kallscheuer N."/>
            <person name="da Costa M.S."/>
            <person name="Lobo-da-Cunha A."/>
            <person name="Jogler C."/>
            <person name="Lage O.M."/>
        </authorList>
    </citation>
    <scope>NUCLEOTIDE SEQUENCE [LARGE SCALE GENOMIC DNA]</scope>
    <source>
        <strain evidence="2 3">LzC2</strain>
    </source>
</reference>
<dbReference type="PROSITE" id="PS50075">
    <property type="entry name" value="CARRIER"/>
    <property type="match status" value="1"/>
</dbReference>
<evidence type="ECO:0000313" key="3">
    <source>
        <dbReference type="Proteomes" id="UP000609651"/>
    </source>
</evidence>
<dbReference type="RefSeq" id="WP_171188499.1">
    <property type="nucleotide sequence ID" value="NZ_WTPX01000110.1"/>
</dbReference>
<sequence length="89" mass="9906">MFELLPVVIPAGVLLLALVIWGFFAGHVAEANWQERWPAISDDEFVAKCSPGTTPETALKARRIIAEQLGVPYERVSPEQRFVEDLLAD</sequence>